<dbReference type="EMBL" id="JBHUEO010000037">
    <property type="protein sequence ID" value="MFD1707546.1"/>
    <property type="molecule type" value="Genomic_DNA"/>
</dbReference>
<dbReference type="Proteomes" id="UP001597301">
    <property type="component" value="Unassembled WGS sequence"/>
</dbReference>
<evidence type="ECO:0000313" key="1">
    <source>
        <dbReference type="EMBL" id="MFD1707546.1"/>
    </source>
</evidence>
<gene>
    <name evidence="1" type="ORF">ACFSCZ_12510</name>
</gene>
<keyword evidence="2" id="KW-1185">Reference proteome</keyword>
<organism evidence="1 2">
    <name type="scientific">Siminovitchia sediminis</name>
    <dbReference type="NCBI Taxonomy" id="1274353"/>
    <lineage>
        <taxon>Bacteria</taxon>
        <taxon>Bacillati</taxon>
        <taxon>Bacillota</taxon>
        <taxon>Bacilli</taxon>
        <taxon>Bacillales</taxon>
        <taxon>Bacillaceae</taxon>
        <taxon>Siminovitchia</taxon>
    </lineage>
</organism>
<name>A0ABW4KL93_9BACI</name>
<accession>A0ABW4KL93</accession>
<sequence>MKARNEGDQYEKSKSDKAIRLAMDQCDELQVSFKLQNQTLMAAEQRVPFSSIEKNITNELKINNGARWKANVRTKPKDDELEILR</sequence>
<dbReference type="RefSeq" id="WP_380774262.1">
    <property type="nucleotide sequence ID" value="NZ_JBHUEO010000037.1"/>
</dbReference>
<comment type="caution">
    <text evidence="1">The sequence shown here is derived from an EMBL/GenBank/DDBJ whole genome shotgun (WGS) entry which is preliminary data.</text>
</comment>
<evidence type="ECO:0000313" key="2">
    <source>
        <dbReference type="Proteomes" id="UP001597301"/>
    </source>
</evidence>
<protein>
    <submittedName>
        <fullName evidence="1">Uncharacterized protein</fullName>
    </submittedName>
</protein>
<proteinExistence type="predicted"/>
<reference evidence="2" key="1">
    <citation type="journal article" date="2019" name="Int. J. Syst. Evol. Microbiol.">
        <title>The Global Catalogue of Microorganisms (GCM) 10K type strain sequencing project: providing services to taxonomists for standard genome sequencing and annotation.</title>
        <authorList>
            <consortium name="The Broad Institute Genomics Platform"/>
            <consortium name="The Broad Institute Genome Sequencing Center for Infectious Disease"/>
            <person name="Wu L."/>
            <person name="Ma J."/>
        </authorList>
    </citation>
    <scope>NUCLEOTIDE SEQUENCE [LARGE SCALE GENOMIC DNA]</scope>
    <source>
        <strain evidence="2">CGMCC 1.12295</strain>
    </source>
</reference>